<dbReference type="AlphaFoldDB" id="A0A162MT81"/>
<evidence type="ECO:0008006" key="3">
    <source>
        <dbReference type="Google" id="ProtNLM"/>
    </source>
</evidence>
<dbReference type="OrthoDB" id="2993351at2759"/>
<evidence type="ECO:0000313" key="2">
    <source>
        <dbReference type="Proteomes" id="UP000076881"/>
    </source>
</evidence>
<organism evidence="1 2">
    <name type="scientific">Akanthomyces lecanii RCEF 1005</name>
    <dbReference type="NCBI Taxonomy" id="1081108"/>
    <lineage>
        <taxon>Eukaryota</taxon>
        <taxon>Fungi</taxon>
        <taxon>Dikarya</taxon>
        <taxon>Ascomycota</taxon>
        <taxon>Pezizomycotina</taxon>
        <taxon>Sordariomycetes</taxon>
        <taxon>Hypocreomycetidae</taxon>
        <taxon>Hypocreales</taxon>
        <taxon>Cordycipitaceae</taxon>
        <taxon>Akanthomyces</taxon>
        <taxon>Cordyceps confragosa</taxon>
    </lineage>
</organism>
<evidence type="ECO:0000313" key="1">
    <source>
        <dbReference type="EMBL" id="OAA69949.1"/>
    </source>
</evidence>
<dbReference type="Proteomes" id="UP000076881">
    <property type="component" value="Unassembled WGS sequence"/>
</dbReference>
<sequence>MKLAVREVLAGHYCLSKQHAVSMAGDKSNESCLIRPYLGRRRPDPDQRGGPKQRFFSLRNLPLHVDQMEELDLPVEEYAVAMADALAFLHWSARVDAGDVEYVLAPPRSNDMANSPSIGSEGLFSEALGAHSM</sequence>
<comment type="caution">
    <text evidence="1">The sequence shown here is derived from an EMBL/GenBank/DDBJ whole genome shotgun (WGS) entry which is preliminary data.</text>
</comment>
<name>A0A162MT81_CORDF</name>
<proteinExistence type="predicted"/>
<dbReference type="PANTHER" id="PTHR40780">
    <property type="entry name" value="DUF3669 DOMAIN-CONTAINING PROTEIN"/>
    <property type="match status" value="1"/>
</dbReference>
<dbReference type="PANTHER" id="PTHR40780:SF3">
    <property type="entry name" value="DUF3669 DOMAIN-CONTAINING PROTEIN"/>
    <property type="match status" value="1"/>
</dbReference>
<accession>A0A162MT81</accession>
<reference evidence="1 2" key="1">
    <citation type="journal article" date="2016" name="Genome Biol. Evol.">
        <title>Divergent and convergent evolution of fungal pathogenicity.</title>
        <authorList>
            <person name="Shang Y."/>
            <person name="Xiao G."/>
            <person name="Zheng P."/>
            <person name="Cen K."/>
            <person name="Zhan S."/>
            <person name="Wang C."/>
        </authorList>
    </citation>
    <scope>NUCLEOTIDE SEQUENCE [LARGE SCALE GENOMIC DNA]</scope>
    <source>
        <strain evidence="1 2">RCEF 1005</strain>
    </source>
</reference>
<dbReference type="EMBL" id="AZHF01000010">
    <property type="protein sequence ID" value="OAA69949.1"/>
    <property type="molecule type" value="Genomic_DNA"/>
</dbReference>
<gene>
    <name evidence="1" type="ORF">LEL_09765</name>
</gene>
<protein>
    <recommendedName>
        <fullName evidence="3">DUF3669 domain-containing protein</fullName>
    </recommendedName>
</protein>
<keyword evidence="2" id="KW-1185">Reference proteome</keyword>